<protein>
    <submittedName>
        <fullName evidence="3">Transposase IS66 family protein</fullName>
    </submittedName>
</protein>
<organism evidence="3 4">
    <name type="scientific">Methylocapsa palsarum</name>
    <dbReference type="NCBI Taxonomy" id="1612308"/>
    <lineage>
        <taxon>Bacteria</taxon>
        <taxon>Pseudomonadati</taxon>
        <taxon>Pseudomonadota</taxon>
        <taxon>Alphaproteobacteria</taxon>
        <taxon>Hyphomicrobiales</taxon>
        <taxon>Beijerinckiaceae</taxon>
        <taxon>Methylocapsa</taxon>
    </lineage>
</organism>
<evidence type="ECO:0000256" key="1">
    <source>
        <dbReference type="SAM" id="MobiDB-lite"/>
    </source>
</evidence>
<evidence type="ECO:0000259" key="2">
    <source>
        <dbReference type="Pfam" id="PF03050"/>
    </source>
</evidence>
<keyword evidence="4" id="KW-1185">Reference proteome</keyword>
<dbReference type="InterPro" id="IPR052344">
    <property type="entry name" value="Transposase-related"/>
</dbReference>
<dbReference type="AlphaFoldDB" id="A0A1I4CWP1"/>
<evidence type="ECO:0000313" key="3">
    <source>
        <dbReference type="EMBL" id="SFK85774.1"/>
    </source>
</evidence>
<dbReference type="EMBL" id="FOSN01000031">
    <property type="protein sequence ID" value="SFK85774.1"/>
    <property type="molecule type" value="Genomic_DNA"/>
</dbReference>
<gene>
    <name evidence="3" type="ORF">SAMN05444581_1313</name>
</gene>
<evidence type="ECO:0000313" key="4">
    <source>
        <dbReference type="Proteomes" id="UP000198755"/>
    </source>
</evidence>
<dbReference type="STRING" id="1612308.SAMN05444581_1313"/>
<dbReference type="InterPro" id="IPR004291">
    <property type="entry name" value="Transposase_IS66_central"/>
</dbReference>
<feature type="compositionally biased region" description="Polar residues" evidence="1">
    <location>
        <begin position="127"/>
        <end position="136"/>
    </location>
</feature>
<proteinExistence type="predicted"/>
<sequence length="136" mass="14734">MADLWAVEARVKGCDPQTRLNARGAASAPIVDELQMRWESELTGISGKSKLAEAIRYGLSRKAEFRRFLEDGRVELDNNSVERAIRPQTITRKNALFAGSEAGGQSACDADRPTMFAGGGSRDGLTDSRTAFSKPA</sequence>
<dbReference type="PANTHER" id="PTHR33678:SF1">
    <property type="entry name" value="BLL1576 PROTEIN"/>
    <property type="match status" value="1"/>
</dbReference>
<dbReference type="Pfam" id="PF03050">
    <property type="entry name" value="DDE_Tnp_IS66"/>
    <property type="match status" value="1"/>
</dbReference>
<feature type="region of interest" description="Disordered" evidence="1">
    <location>
        <begin position="101"/>
        <end position="136"/>
    </location>
</feature>
<name>A0A1I4CWP1_9HYPH</name>
<reference evidence="3 4" key="1">
    <citation type="submission" date="2016-10" db="EMBL/GenBank/DDBJ databases">
        <authorList>
            <person name="de Groot N.N."/>
        </authorList>
    </citation>
    <scope>NUCLEOTIDE SEQUENCE [LARGE SCALE GENOMIC DNA]</scope>
    <source>
        <strain evidence="3 4">NE2</strain>
    </source>
</reference>
<dbReference type="PANTHER" id="PTHR33678">
    <property type="entry name" value="BLL1576 PROTEIN"/>
    <property type="match status" value="1"/>
</dbReference>
<accession>A0A1I4CWP1</accession>
<feature type="domain" description="Transposase IS66 central" evidence="2">
    <location>
        <begin position="2"/>
        <end position="105"/>
    </location>
</feature>
<dbReference type="Proteomes" id="UP000198755">
    <property type="component" value="Unassembled WGS sequence"/>
</dbReference>